<feature type="compositionally biased region" description="Low complexity" evidence="1">
    <location>
        <begin position="196"/>
        <end position="219"/>
    </location>
</feature>
<dbReference type="Proteomes" id="UP000092716">
    <property type="component" value="Chromosome 9"/>
</dbReference>
<feature type="region of interest" description="Disordered" evidence="1">
    <location>
        <begin position="638"/>
        <end position="685"/>
    </location>
</feature>
<protein>
    <submittedName>
        <fullName evidence="2">Uncharacterized protein</fullName>
    </submittedName>
</protein>
<feature type="compositionally biased region" description="Basic and acidic residues" evidence="1">
    <location>
        <begin position="888"/>
        <end position="898"/>
    </location>
</feature>
<sequence>MQTKKKKESTKGRAIYHKSALKKNAVPTKKNSQKNVRHIDKLKSLSEINNEGKKSILKKGIEKVKEIANFLNKTANKNSMRGKKNSNRDNNRGTVLRFNEPNRNKSFTDKEKKEHNYGRGPSKEDTHPRGRTTNTKVTHNRSGRTNERKVSSIGNFLLQDDVREEESLSALLEGLSKGRIGSSEEEEQSSEEVESSEVVSSEVESSEIVSSEIVSSEIVSSEEEAISSENALDSKGSMRNSRGTPSSGERSTKGHPGQAKTEDQKGAKSDNSAKIGKIGKIGKNMTKEEKVKEANVAHSKKHDGSPKNKNKKDHIVIDDSNIYIVIDDLNENLNDKNAIINKLNITNDTYNFLVNSKNEMRREKRRNGSYSFMGDSHPVSDWGVDVESLEGIDVDAEEEEDFSDEGDDDDVEEVDYNNGNDDDSYDDDDDKSVSIRGIGEDSTNDEVEDLEFNEIYESLKMETEYLHALEESKEEEALPEGEQVGDNIEVTSKKEDKTDQVDQMKDEKHDKGAINYQVDVPQLKESKPAASDNPEEDAPLVNKGNIEMNDEGCRKSDEESISNPFEGKRKNCIMEWKEVQPKWEEALLEDKSDQVGEHWSEASVIPIIPVVPVLPVMPLEEGLEELRNLQEIHDLRELEEMSEQEEAEAESRKRRKKMDDKGKREKLKFNNQKERRSSKSDELDRLYKQINKKGTNIQGEVLEEVSDEEDELNSAQYSKIVKLISISKNFSKYNMSIDLTEDDEGVELSNVGYTFKERGKNLDNAGKNRSKEKTVLLPLRIEGLEVSPIDKREIKKTSLKDMKRRDESEQRKEEKKTKLKRKYSNEGVGSDLKTGKQGSHKNANLKEPTQGKEEDLKSGVHRKVGEPSKGAGTPSSKRKNVQEGEEENVTKKIKKDEGMDTAAEGNEEVEERAGEGAPMSEQQNVSEEPSIVGEKGEKEEEKAQTGEAKSDHAEDVGMKEEAESFGDMAEEDAEVNAVLKKLIEQGTGAGEEEEVTVEGAELEEKEVFEEVMEKGEENEDGVVEKKGDVNIDGKGNGIEEEKTESDKFQEVAEEVYEELEEATKEEEYKEVEEAEDVDEVEAVDELDEVKEQESQKDIYTEGVVNKEDVPATEGMHSDEESDPQEKEDKSKLSESANEILVEESSKQYEVPNNHSNDNRSTNSDYTDLNVSSRKVSYKDAEGYELDKESSLKTLEAFSGGERLEMGTEECDENPSMLGKP</sequence>
<gene>
    <name evidence="2" type="ORF">PCOAH_00025810</name>
</gene>
<proteinExistence type="predicted"/>
<feature type="region of interest" description="Disordered" evidence="1">
    <location>
        <begin position="73"/>
        <end position="161"/>
    </location>
</feature>
<feature type="compositionally biased region" description="Basic and acidic residues" evidence="1">
    <location>
        <begin position="1176"/>
        <end position="1190"/>
    </location>
</feature>
<dbReference type="VEuPathDB" id="PlasmoDB:PCOAH_00025810"/>
<feature type="region of interest" description="Disordered" evidence="1">
    <location>
        <begin position="787"/>
        <end position="968"/>
    </location>
</feature>
<feature type="compositionally biased region" description="Basic and acidic residues" evidence="1">
    <location>
        <begin position="1089"/>
        <end position="1132"/>
    </location>
</feature>
<feature type="compositionally biased region" description="Polar residues" evidence="1">
    <location>
        <begin position="237"/>
        <end position="249"/>
    </location>
</feature>
<feature type="compositionally biased region" description="Low complexity" evidence="1">
    <location>
        <begin position="274"/>
        <end position="283"/>
    </location>
</feature>
<feature type="compositionally biased region" description="Acidic residues" evidence="1">
    <location>
        <begin position="1012"/>
        <end position="1021"/>
    </location>
</feature>
<feature type="compositionally biased region" description="Basic and acidic residues" evidence="1">
    <location>
        <begin position="1022"/>
        <end position="1050"/>
    </location>
</feature>
<dbReference type="RefSeq" id="XP_019915161.1">
    <property type="nucleotide sequence ID" value="XM_020059386.1"/>
</dbReference>
<feature type="region of interest" description="Disordered" evidence="1">
    <location>
        <begin position="472"/>
        <end position="565"/>
    </location>
</feature>
<dbReference type="GeneID" id="30909309"/>
<dbReference type="KEGG" id="pcot:PCOAH_00025810"/>
<feature type="compositionally biased region" description="Acidic residues" evidence="1">
    <location>
        <begin position="1051"/>
        <end position="1060"/>
    </location>
</feature>
<organism evidence="2 3">
    <name type="scientific">Plasmodium coatneyi</name>
    <dbReference type="NCBI Taxonomy" id="208452"/>
    <lineage>
        <taxon>Eukaryota</taxon>
        <taxon>Sar</taxon>
        <taxon>Alveolata</taxon>
        <taxon>Apicomplexa</taxon>
        <taxon>Aconoidasida</taxon>
        <taxon>Haemosporida</taxon>
        <taxon>Plasmodiidae</taxon>
        <taxon>Plasmodium</taxon>
    </lineage>
</organism>
<evidence type="ECO:0000313" key="2">
    <source>
        <dbReference type="EMBL" id="ANQ08466.1"/>
    </source>
</evidence>
<evidence type="ECO:0000313" key="3">
    <source>
        <dbReference type="Proteomes" id="UP000092716"/>
    </source>
</evidence>
<feature type="compositionally biased region" description="Acidic residues" evidence="1">
    <location>
        <begin position="183"/>
        <end position="195"/>
    </location>
</feature>
<feature type="region of interest" description="Disordered" evidence="1">
    <location>
        <begin position="173"/>
        <end position="312"/>
    </location>
</feature>
<reference evidence="3" key="1">
    <citation type="submission" date="2016-06" db="EMBL/GenBank/DDBJ databases">
        <title>First high quality genome sequence of Plasmodium coatneyi using continuous long reads from single molecule, real-time sequencing.</title>
        <authorList>
            <person name="Chien J.-T."/>
            <person name="Pakala S.B."/>
            <person name="Geraldo J.A."/>
            <person name="Lapp S.A."/>
            <person name="Barnwell J.W."/>
            <person name="Kissinger J.C."/>
            <person name="Galinski M.R."/>
            <person name="Humphrey J.C."/>
        </authorList>
    </citation>
    <scope>NUCLEOTIDE SEQUENCE [LARGE SCALE GENOMIC DNA]</scope>
    <source>
        <strain evidence="3">Hackeri</strain>
    </source>
</reference>
<feature type="compositionally biased region" description="Basic and acidic residues" evidence="1">
    <location>
        <begin position="491"/>
        <end position="512"/>
    </location>
</feature>
<dbReference type="AlphaFoldDB" id="A0A1B1E0A5"/>
<feature type="compositionally biased region" description="Acidic residues" evidence="1">
    <location>
        <begin position="1068"/>
        <end position="1088"/>
    </location>
</feature>
<dbReference type="EMBL" id="CP016247">
    <property type="protein sequence ID" value="ANQ08466.1"/>
    <property type="molecule type" value="Genomic_DNA"/>
</dbReference>
<feature type="compositionally biased region" description="Basic and acidic residues" evidence="1">
    <location>
        <begin position="285"/>
        <end position="295"/>
    </location>
</feature>
<dbReference type="OrthoDB" id="387610at2759"/>
<keyword evidence="3" id="KW-1185">Reference proteome</keyword>
<feature type="region of interest" description="Disordered" evidence="1">
    <location>
        <begin position="1012"/>
        <end position="1220"/>
    </location>
</feature>
<feature type="compositionally biased region" description="Polar residues" evidence="1">
    <location>
        <begin position="1150"/>
        <end position="1174"/>
    </location>
</feature>
<accession>A0A1B1E0A5</accession>
<name>A0A1B1E0A5_9APIC</name>
<feature type="compositionally biased region" description="Basic and acidic residues" evidence="1">
    <location>
        <begin position="657"/>
        <end position="685"/>
    </location>
</feature>
<feature type="region of interest" description="Disordered" evidence="1">
    <location>
        <begin position="390"/>
        <end position="447"/>
    </location>
</feature>
<evidence type="ECO:0000256" key="1">
    <source>
        <dbReference type="SAM" id="MobiDB-lite"/>
    </source>
</evidence>
<feature type="compositionally biased region" description="Basic and acidic residues" evidence="1">
    <location>
        <begin position="849"/>
        <end position="866"/>
    </location>
</feature>
<feature type="compositionally biased region" description="Basic and acidic residues" evidence="1">
    <location>
        <begin position="788"/>
        <end position="816"/>
    </location>
</feature>
<feature type="compositionally biased region" description="Basic and acidic residues" evidence="1">
    <location>
        <begin position="934"/>
        <end position="962"/>
    </location>
</feature>
<feature type="compositionally biased region" description="Acidic residues" evidence="1">
    <location>
        <begin position="390"/>
        <end position="430"/>
    </location>
</feature>
<feature type="compositionally biased region" description="Basic and acidic residues" evidence="1">
    <location>
        <begin position="100"/>
        <end position="128"/>
    </location>
</feature>